<dbReference type="Proteomes" id="UP000821865">
    <property type="component" value="Chromosome 7"/>
</dbReference>
<sequence length="280" mass="31945">MIGVETRPLSRASRMDRLKTKRSARRAQNMKILQEAQLLLTEPTVDKPKLSAGGVDLNGYLSHDQPGLQNQTCALVGGWWERLVRSVKPFLCEVLEKSKLNSKETETVLLEVEAVINSRPLTYTYRDPREPSPLCPAHILVGSSFLASPERTNSDDEARSAQDTRRDLSKLRYRQKLVDHLWIRWKKEYLLQLRALHLCPSHPSSSLQVDDVVLIEKPNMSRGLWPLGRVVDVLPGQDGIIRACRVKAEDGKFIRRPVQKLYKLEVDNATGGWQYVEKEE</sequence>
<name>A0ACB8CEA8_DERSI</name>
<evidence type="ECO:0000313" key="2">
    <source>
        <dbReference type="Proteomes" id="UP000821865"/>
    </source>
</evidence>
<evidence type="ECO:0000313" key="1">
    <source>
        <dbReference type="EMBL" id="KAH7941078.1"/>
    </source>
</evidence>
<organism evidence="1 2">
    <name type="scientific">Dermacentor silvarum</name>
    <name type="common">Tick</name>
    <dbReference type="NCBI Taxonomy" id="543639"/>
    <lineage>
        <taxon>Eukaryota</taxon>
        <taxon>Metazoa</taxon>
        <taxon>Ecdysozoa</taxon>
        <taxon>Arthropoda</taxon>
        <taxon>Chelicerata</taxon>
        <taxon>Arachnida</taxon>
        <taxon>Acari</taxon>
        <taxon>Parasitiformes</taxon>
        <taxon>Ixodida</taxon>
        <taxon>Ixodoidea</taxon>
        <taxon>Ixodidae</taxon>
        <taxon>Rhipicephalinae</taxon>
        <taxon>Dermacentor</taxon>
    </lineage>
</organism>
<protein>
    <submittedName>
        <fullName evidence="1">Uncharacterized protein</fullName>
    </submittedName>
</protein>
<accession>A0ACB8CEA8</accession>
<reference evidence="1" key="1">
    <citation type="submission" date="2020-05" db="EMBL/GenBank/DDBJ databases">
        <title>Large-scale comparative analyses of tick genomes elucidate their genetic diversity and vector capacities.</title>
        <authorList>
            <person name="Jia N."/>
            <person name="Wang J."/>
            <person name="Shi W."/>
            <person name="Du L."/>
            <person name="Sun Y."/>
            <person name="Zhan W."/>
            <person name="Jiang J."/>
            <person name="Wang Q."/>
            <person name="Zhang B."/>
            <person name="Ji P."/>
            <person name="Sakyi L.B."/>
            <person name="Cui X."/>
            <person name="Yuan T."/>
            <person name="Jiang B."/>
            <person name="Yang W."/>
            <person name="Lam T.T.-Y."/>
            <person name="Chang Q."/>
            <person name="Ding S."/>
            <person name="Wang X."/>
            <person name="Zhu J."/>
            <person name="Ruan X."/>
            <person name="Zhao L."/>
            <person name="Wei J."/>
            <person name="Que T."/>
            <person name="Du C."/>
            <person name="Cheng J."/>
            <person name="Dai P."/>
            <person name="Han X."/>
            <person name="Huang E."/>
            <person name="Gao Y."/>
            <person name="Liu J."/>
            <person name="Shao H."/>
            <person name="Ye R."/>
            <person name="Li L."/>
            <person name="Wei W."/>
            <person name="Wang X."/>
            <person name="Wang C."/>
            <person name="Yang T."/>
            <person name="Huo Q."/>
            <person name="Li W."/>
            <person name="Guo W."/>
            <person name="Chen H."/>
            <person name="Zhou L."/>
            <person name="Ni X."/>
            <person name="Tian J."/>
            <person name="Zhou Y."/>
            <person name="Sheng Y."/>
            <person name="Liu T."/>
            <person name="Pan Y."/>
            <person name="Xia L."/>
            <person name="Li J."/>
            <person name="Zhao F."/>
            <person name="Cao W."/>
        </authorList>
    </citation>
    <scope>NUCLEOTIDE SEQUENCE</scope>
    <source>
        <strain evidence="1">Dsil-2018</strain>
    </source>
</reference>
<dbReference type="EMBL" id="CM023476">
    <property type="protein sequence ID" value="KAH7941078.1"/>
    <property type="molecule type" value="Genomic_DNA"/>
</dbReference>
<keyword evidence="2" id="KW-1185">Reference proteome</keyword>
<gene>
    <name evidence="1" type="ORF">HPB49_009842</name>
</gene>
<proteinExistence type="predicted"/>
<comment type="caution">
    <text evidence="1">The sequence shown here is derived from an EMBL/GenBank/DDBJ whole genome shotgun (WGS) entry which is preliminary data.</text>
</comment>